<dbReference type="AlphaFoldDB" id="A0A4Q7JEG1"/>
<keyword evidence="1" id="KW-0805">Transcription regulation</keyword>
<evidence type="ECO:0000256" key="3">
    <source>
        <dbReference type="ARBA" id="ARBA00023163"/>
    </source>
</evidence>
<gene>
    <name evidence="6" type="ORF">EWH70_01915</name>
</gene>
<dbReference type="GO" id="GO:0003700">
    <property type="term" value="F:DNA-binding transcription factor activity"/>
    <property type="evidence" value="ECO:0007669"/>
    <property type="project" value="TreeGrafter"/>
</dbReference>
<dbReference type="EMBL" id="SFCC01000001">
    <property type="protein sequence ID" value="RZQ65857.1"/>
    <property type="molecule type" value="Genomic_DNA"/>
</dbReference>
<dbReference type="PANTHER" id="PTHR30055">
    <property type="entry name" value="HTH-TYPE TRANSCRIPTIONAL REGULATOR RUTR"/>
    <property type="match status" value="1"/>
</dbReference>
<dbReference type="GO" id="GO:0000976">
    <property type="term" value="F:transcription cis-regulatory region binding"/>
    <property type="evidence" value="ECO:0007669"/>
    <property type="project" value="TreeGrafter"/>
</dbReference>
<keyword evidence="7" id="KW-1185">Reference proteome</keyword>
<feature type="DNA-binding region" description="H-T-H motif" evidence="4">
    <location>
        <begin position="52"/>
        <end position="71"/>
    </location>
</feature>
<evidence type="ECO:0000259" key="5">
    <source>
        <dbReference type="PROSITE" id="PS50977"/>
    </source>
</evidence>
<proteinExistence type="predicted"/>
<evidence type="ECO:0000256" key="1">
    <source>
        <dbReference type="ARBA" id="ARBA00023015"/>
    </source>
</evidence>
<dbReference type="InterPro" id="IPR001647">
    <property type="entry name" value="HTH_TetR"/>
</dbReference>
<comment type="caution">
    <text evidence="6">The sequence shown here is derived from an EMBL/GenBank/DDBJ whole genome shotgun (WGS) entry which is preliminary data.</text>
</comment>
<dbReference type="Pfam" id="PF00440">
    <property type="entry name" value="TetR_N"/>
    <property type="match status" value="1"/>
</dbReference>
<evidence type="ECO:0000256" key="4">
    <source>
        <dbReference type="PROSITE-ProRule" id="PRU00335"/>
    </source>
</evidence>
<evidence type="ECO:0000256" key="2">
    <source>
        <dbReference type="ARBA" id="ARBA00023125"/>
    </source>
</evidence>
<keyword evidence="2 4" id="KW-0238">DNA-binding</keyword>
<sequence length="219" mass="23584">MACASCVDRVVHTMLTCVVPSDKLDRLPASRRRSLVVNAAREFASAGYDAASLNRVLAECGMSKSSFYYVLSSKRELFELVVRELSRSVLDRVEIPAPGDFARERFWPAVDALLARLGSLAADDEDFRLLGRMFYLSGAPGDPVAGAMAAIGEWLAGVLAVGRATGAVRDDLPAPLQARLVFAVLRTMDEWGVENAAATEADVLAVRAVLARLIGPEMV</sequence>
<dbReference type="PANTHER" id="PTHR30055:SF234">
    <property type="entry name" value="HTH-TYPE TRANSCRIPTIONAL REGULATOR BETI"/>
    <property type="match status" value="1"/>
</dbReference>
<protein>
    <submittedName>
        <fullName evidence="6">TetR/AcrR family transcriptional regulator</fullName>
    </submittedName>
</protein>
<dbReference type="InterPro" id="IPR009057">
    <property type="entry name" value="Homeodomain-like_sf"/>
</dbReference>
<dbReference type="InterPro" id="IPR050109">
    <property type="entry name" value="HTH-type_TetR-like_transc_reg"/>
</dbReference>
<dbReference type="OrthoDB" id="3211155at2"/>
<evidence type="ECO:0000313" key="7">
    <source>
        <dbReference type="Proteomes" id="UP000292003"/>
    </source>
</evidence>
<dbReference type="Gene3D" id="1.10.357.10">
    <property type="entry name" value="Tetracycline Repressor, domain 2"/>
    <property type="match status" value="1"/>
</dbReference>
<feature type="domain" description="HTH tetR-type" evidence="5">
    <location>
        <begin position="29"/>
        <end position="89"/>
    </location>
</feature>
<keyword evidence="3" id="KW-0804">Transcription</keyword>
<accession>A0A4Q7JEG1</accession>
<organism evidence="6 7">
    <name type="scientific">Amycolatopsis suaedae</name>
    <dbReference type="NCBI Taxonomy" id="2510978"/>
    <lineage>
        <taxon>Bacteria</taxon>
        <taxon>Bacillati</taxon>
        <taxon>Actinomycetota</taxon>
        <taxon>Actinomycetes</taxon>
        <taxon>Pseudonocardiales</taxon>
        <taxon>Pseudonocardiaceae</taxon>
        <taxon>Amycolatopsis</taxon>
    </lineage>
</organism>
<name>A0A4Q7JEG1_9PSEU</name>
<evidence type="ECO:0000313" key="6">
    <source>
        <dbReference type="EMBL" id="RZQ65857.1"/>
    </source>
</evidence>
<dbReference type="SUPFAM" id="SSF46689">
    <property type="entry name" value="Homeodomain-like"/>
    <property type="match status" value="1"/>
</dbReference>
<dbReference type="Proteomes" id="UP000292003">
    <property type="component" value="Unassembled WGS sequence"/>
</dbReference>
<reference evidence="6 7" key="1">
    <citation type="submission" date="2019-02" db="EMBL/GenBank/DDBJ databases">
        <title>Draft genome sequence of Amycolatopsis sp. 8-3EHSu isolated from roots of Suaeda maritima.</title>
        <authorList>
            <person name="Duangmal K."/>
            <person name="Chantavorakit T."/>
        </authorList>
    </citation>
    <scope>NUCLEOTIDE SEQUENCE [LARGE SCALE GENOMIC DNA]</scope>
    <source>
        <strain evidence="6 7">8-3EHSu</strain>
    </source>
</reference>
<dbReference type="PROSITE" id="PS50977">
    <property type="entry name" value="HTH_TETR_2"/>
    <property type="match status" value="1"/>
</dbReference>